<evidence type="ECO:0000313" key="1">
    <source>
        <dbReference type="EMBL" id="PEN97665.1"/>
    </source>
</evidence>
<dbReference type="Proteomes" id="UP000220691">
    <property type="component" value="Unassembled WGS sequence"/>
</dbReference>
<comment type="caution">
    <text evidence="1">The sequence shown here is derived from an EMBL/GenBank/DDBJ whole genome shotgun (WGS) entry which is preliminary data.</text>
</comment>
<evidence type="ECO:0000313" key="2">
    <source>
        <dbReference type="Proteomes" id="UP000220691"/>
    </source>
</evidence>
<name>A0A9X6UC07_BACCE</name>
<proteinExistence type="predicted"/>
<gene>
    <name evidence="1" type="ORF">CN553_12790</name>
</gene>
<organism evidence="1 2">
    <name type="scientific">Bacillus cereus</name>
    <dbReference type="NCBI Taxonomy" id="1396"/>
    <lineage>
        <taxon>Bacteria</taxon>
        <taxon>Bacillati</taxon>
        <taxon>Bacillota</taxon>
        <taxon>Bacilli</taxon>
        <taxon>Bacillales</taxon>
        <taxon>Bacillaceae</taxon>
        <taxon>Bacillus</taxon>
        <taxon>Bacillus cereus group</taxon>
    </lineage>
</organism>
<accession>A0A9X6UC07</accession>
<dbReference type="EMBL" id="NUAN01000072">
    <property type="protein sequence ID" value="PEN97665.1"/>
    <property type="molecule type" value="Genomic_DNA"/>
</dbReference>
<dbReference type="AlphaFoldDB" id="A0A9X6UC07"/>
<sequence>MESNIHQNAKQQTNQVNKDGEDLAFLQDISSEPSLLIFTVLYLYSGEYTIPKMYKYSLMASQLTKKILVECFRFCCKV</sequence>
<reference evidence="1 2" key="1">
    <citation type="submission" date="2017-09" db="EMBL/GenBank/DDBJ databases">
        <title>Large-scale bioinformatics analysis of Bacillus genomes uncovers conserved roles of natural products in bacterial physiology.</title>
        <authorList>
            <consortium name="Agbiome Team Llc"/>
            <person name="Bleich R.M."/>
            <person name="Kirk G.J."/>
            <person name="Santa Maria K.C."/>
            <person name="Allen S.E."/>
            <person name="Farag S."/>
            <person name="Shank E.A."/>
            <person name="Bowers A."/>
        </authorList>
    </citation>
    <scope>NUCLEOTIDE SEQUENCE [LARGE SCALE GENOMIC DNA]</scope>
    <source>
        <strain evidence="1 2">AFS027647</strain>
    </source>
</reference>
<protein>
    <submittedName>
        <fullName evidence="1">Uncharacterized protein</fullName>
    </submittedName>
</protein>